<evidence type="ECO:0000313" key="3">
    <source>
        <dbReference type="Ensembl" id="ENSAMEP00000033741.1"/>
    </source>
</evidence>
<evidence type="ECO:0000313" key="4">
    <source>
        <dbReference type="Proteomes" id="UP000008912"/>
    </source>
</evidence>
<feature type="domain" description="Fanconi Anaemia group E protein C-terminal" evidence="2">
    <location>
        <begin position="281"/>
        <end position="305"/>
    </location>
</feature>
<gene>
    <name evidence="3" type="primary">FANCE</name>
</gene>
<dbReference type="Pfam" id="PF11510">
    <property type="entry name" value="FA_FANCE"/>
    <property type="match status" value="2"/>
</dbReference>
<dbReference type="GO" id="GO:0043240">
    <property type="term" value="C:Fanconi anaemia nuclear complex"/>
    <property type="evidence" value="ECO:0007669"/>
    <property type="project" value="InterPro"/>
</dbReference>
<reference evidence="3 4" key="1">
    <citation type="journal article" date="2010" name="Nature">
        <title>The sequence and de novo assembly of the giant panda genome.</title>
        <authorList>
            <person name="Li R."/>
            <person name="Fan W."/>
            <person name="Tian G."/>
            <person name="Zhu H."/>
            <person name="He L."/>
            <person name="Cai J."/>
            <person name="Huang Q."/>
            <person name="Cai Q."/>
            <person name="Li B."/>
            <person name="Bai Y."/>
            <person name="Zhang Z."/>
            <person name="Zhang Y."/>
            <person name="Wang W."/>
            <person name="Li J."/>
            <person name="Wei F."/>
            <person name="Li H."/>
            <person name="Jian M."/>
            <person name="Li J."/>
            <person name="Zhang Z."/>
            <person name="Nielsen R."/>
            <person name="Li D."/>
            <person name="Gu W."/>
            <person name="Yang Z."/>
            <person name="Xuan Z."/>
            <person name="Ryder O.A."/>
            <person name="Leung F.C."/>
            <person name="Zhou Y."/>
            <person name="Cao J."/>
            <person name="Sun X."/>
            <person name="Fu Y."/>
            <person name="Fang X."/>
            <person name="Guo X."/>
            <person name="Wang B."/>
            <person name="Hou R."/>
            <person name="Shen F."/>
            <person name="Mu B."/>
            <person name="Ni P."/>
            <person name="Lin R."/>
            <person name="Qian W."/>
            <person name="Wang G."/>
            <person name="Yu C."/>
            <person name="Nie W."/>
            <person name="Wang J."/>
            <person name="Wu Z."/>
            <person name="Liang H."/>
            <person name="Min J."/>
            <person name="Wu Q."/>
            <person name="Cheng S."/>
            <person name="Ruan J."/>
            <person name="Wang M."/>
            <person name="Shi Z."/>
            <person name="Wen M."/>
            <person name="Liu B."/>
            <person name="Ren X."/>
            <person name="Zheng H."/>
            <person name="Dong D."/>
            <person name="Cook K."/>
            <person name="Shan G."/>
            <person name="Zhang H."/>
            <person name="Kosiol C."/>
            <person name="Xie X."/>
            <person name="Lu Z."/>
            <person name="Zheng H."/>
            <person name="Li Y."/>
            <person name="Steiner C.C."/>
            <person name="Lam T.T."/>
            <person name="Lin S."/>
            <person name="Zhang Q."/>
            <person name="Li G."/>
            <person name="Tian J."/>
            <person name="Gong T."/>
            <person name="Liu H."/>
            <person name="Zhang D."/>
            <person name="Fang L."/>
            <person name="Ye C."/>
            <person name="Zhang J."/>
            <person name="Hu W."/>
            <person name="Xu A."/>
            <person name="Ren Y."/>
            <person name="Zhang G."/>
            <person name="Bruford M.W."/>
            <person name="Li Q."/>
            <person name="Ma L."/>
            <person name="Guo Y."/>
            <person name="An N."/>
            <person name="Hu Y."/>
            <person name="Zheng Y."/>
            <person name="Shi Y."/>
            <person name="Li Z."/>
            <person name="Liu Q."/>
            <person name="Chen Y."/>
            <person name="Zhao J."/>
            <person name="Qu N."/>
            <person name="Zhao S."/>
            <person name="Tian F."/>
            <person name="Wang X."/>
            <person name="Wang H."/>
            <person name="Xu L."/>
            <person name="Liu X."/>
            <person name="Vinar T."/>
            <person name="Wang Y."/>
            <person name="Lam T.W."/>
            <person name="Yiu S.M."/>
            <person name="Liu S."/>
            <person name="Zhang H."/>
            <person name="Li D."/>
            <person name="Huang Y."/>
            <person name="Wang X."/>
            <person name="Yang G."/>
            <person name="Jiang Z."/>
            <person name="Wang J."/>
            <person name="Qin N."/>
            <person name="Li L."/>
            <person name="Li J."/>
            <person name="Bolund L."/>
            <person name="Kristiansen K."/>
            <person name="Wong G.K."/>
            <person name="Olson M."/>
            <person name="Zhang X."/>
            <person name="Li S."/>
            <person name="Yang H."/>
            <person name="Wang J."/>
            <person name="Wang J."/>
        </authorList>
    </citation>
    <scope>NUCLEOTIDE SEQUENCE [LARGE SCALE GENOMIC DNA]</scope>
</reference>
<dbReference type="RefSeq" id="XP_034516485.1">
    <property type="nucleotide sequence ID" value="XM_034660594.1"/>
</dbReference>
<dbReference type="CDD" id="cd07439">
    <property type="entry name" value="FANCE_c-term"/>
    <property type="match status" value="1"/>
</dbReference>
<organism evidence="3 4">
    <name type="scientific">Ailuropoda melanoleuca</name>
    <name type="common">Giant panda</name>
    <dbReference type="NCBI Taxonomy" id="9646"/>
    <lineage>
        <taxon>Eukaryota</taxon>
        <taxon>Metazoa</taxon>
        <taxon>Chordata</taxon>
        <taxon>Craniata</taxon>
        <taxon>Vertebrata</taxon>
        <taxon>Euteleostomi</taxon>
        <taxon>Mammalia</taxon>
        <taxon>Eutheria</taxon>
        <taxon>Laurasiatheria</taxon>
        <taxon>Carnivora</taxon>
        <taxon>Caniformia</taxon>
        <taxon>Ursidae</taxon>
        <taxon>Ailuropoda</taxon>
    </lineage>
</organism>
<dbReference type="CTD" id="2178"/>
<feature type="region of interest" description="Disordered" evidence="1">
    <location>
        <begin position="178"/>
        <end position="279"/>
    </location>
</feature>
<dbReference type="PANTHER" id="PTHR32094:SF5">
    <property type="entry name" value="FANCONI ANEMIA GROUP E PROTEIN"/>
    <property type="match status" value="1"/>
</dbReference>
<dbReference type="Gene3D" id="1.25.40.480">
    <property type="match status" value="1"/>
</dbReference>
<evidence type="ECO:0000256" key="1">
    <source>
        <dbReference type="SAM" id="MobiDB-lite"/>
    </source>
</evidence>
<reference evidence="3" key="3">
    <citation type="submission" date="2025-09" db="UniProtKB">
        <authorList>
            <consortium name="Ensembl"/>
        </authorList>
    </citation>
    <scope>IDENTIFICATION</scope>
</reference>
<feature type="compositionally biased region" description="Acidic residues" evidence="1">
    <location>
        <begin position="186"/>
        <end position="197"/>
    </location>
</feature>
<dbReference type="InterPro" id="IPR021025">
    <property type="entry name" value="Fanconi_anaemia_gr_E_prot_C"/>
</dbReference>
<keyword evidence="4" id="KW-1185">Reference proteome</keyword>
<name>A0A7N5K1N1_AILME</name>
<proteinExistence type="predicted"/>
<accession>A0A7N5K1N1</accession>
<dbReference type="InterPro" id="IPR039685">
    <property type="entry name" value="FANCE"/>
</dbReference>
<dbReference type="GeneID" id="100482067"/>
<feature type="compositionally biased region" description="Acidic residues" evidence="1">
    <location>
        <begin position="231"/>
        <end position="241"/>
    </location>
</feature>
<dbReference type="Proteomes" id="UP000008912">
    <property type="component" value="Unassembled WGS sequence"/>
</dbReference>
<protein>
    <submittedName>
        <fullName evidence="3">FA complementation group E</fullName>
    </submittedName>
</protein>
<dbReference type="FunFam" id="1.25.40.480:FF:000002">
    <property type="entry name" value="Fanconi anemia, complementation group E"/>
    <property type="match status" value="1"/>
</dbReference>
<dbReference type="Ensembl" id="ENSAMET00000025610.1">
    <property type="protein sequence ID" value="ENSAMEP00000033741.1"/>
    <property type="gene ID" value="ENSAMEG00000000684.2"/>
</dbReference>
<feature type="domain" description="Fanconi Anaemia group E protein C-terminal" evidence="2">
    <location>
        <begin position="306"/>
        <end position="517"/>
    </location>
</feature>
<evidence type="ECO:0000259" key="2">
    <source>
        <dbReference type="Pfam" id="PF11510"/>
    </source>
</evidence>
<dbReference type="PANTHER" id="PTHR32094">
    <property type="entry name" value="FANCONI ANEMIA GROUP E PROTEIN"/>
    <property type="match status" value="1"/>
</dbReference>
<sequence>MAASEGAPALAEGAGSAPWSQLEAPARFLLQALQAGPEGAQRGLGLLRALGSRSGEPFGWAGVLEALCREEPVVEGPDCRLELKPLLLRLSPLCQRNLMSLLMAVRPSLPESGLLPVLQIAQQDQSPEPDAWLRALGELLRRDLNAGAALEGASPLSASCQRQLQGLCRRLGQGGRRLRLAQAPAPEEEEEGEEEDKDSPRSGKRRKGPAEEPASPEGERAPKRFRRLEREEEEGQEEESREPESLESWADGGGASPTKNQPGPAEPREAGQGLEETQGPAEGLELPKTVQDQVPRLQQLLKTFGEMDLLCAQLQLPQLSDPAVLQLCTWLLSLSPDLSLSNATVLTKSLFLRRILSLTSSASRLLMTALTSFCAKYAYPVCRALLGPVLQAPGIGPAQTELLCCLMKDEALEPDTRILMLGQILELPWKEDTFLVVQSLLERQVEMPPEKFSVLVEKLCKEGPAATTSVAYAKLVLMVMTKYQAHITEIQRLGLATAIELNTTFLRKSLQAALRHLAP</sequence>
<dbReference type="AlphaFoldDB" id="A0A7N5K1N1"/>
<reference evidence="3" key="2">
    <citation type="submission" date="2025-08" db="UniProtKB">
        <authorList>
            <consortium name="Ensembl"/>
        </authorList>
    </citation>
    <scope>IDENTIFICATION</scope>
</reference>
<dbReference type="GeneTree" id="ENSGT00390000000705"/>
<dbReference type="GO" id="GO:0036297">
    <property type="term" value="P:interstrand cross-link repair"/>
    <property type="evidence" value="ECO:0007669"/>
    <property type="project" value="InterPro"/>
</dbReference>